<dbReference type="AlphaFoldDB" id="A0A5E7NTF6"/>
<dbReference type="OrthoDB" id="7597153at2"/>
<dbReference type="Pfam" id="PF13699">
    <property type="entry name" value="eCIS_core"/>
    <property type="match status" value="1"/>
</dbReference>
<protein>
    <recommendedName>
        <fullName evidence="2">eCIS core domain-containing protein</fullName>
    </recommendedName>
</protein>
<name>A0A5E7NTF6_PSEFL</name>
<feature type="domain" description="eCIS core" evidence="2">
    <location>
        <begin position="82"/>
        <end position="161"/>
    </location>
</feature>
<evidence type="ECO:0000313" key="3">
    <source>
        <dbReference type="EMBL" id="VVP40646.1"/>
    </source>
</evidence>
<gene>
    <name evidence="3" type="ORF">PS880_04827</name>
</gene>
<reference evidence="3 4" key="1">
    <citation type="submission" date="2019-09" db="EMBL/GenBank/DDBJ databases">
        <authorList>
            <person name="Chandra G."/>
            <person name="Truman W A."/>
        </authorList>
    </citation>
    <scope>NUCLEOTIDE SEQUENCE [LARGE SCALE GENOMIC DNA]</scope>
    <source>
        <strain evidence="3">PS880</strain>
    </source>
</reference>
<feature type="signal peptide" evidence="1">
    <location>
        <begin position="1"/>
        <end position="22"/>
    </location>
</feature>
<evidence type="ECO:0000256" key="1">
    <source>
        <dbReference type="SAM" id="SignalP"/>
    </source>
</evidence>
<dbReference type="RefSeq" id="WP_150781762.1">
    <property type="nucleotide sequence ID" value="NZ_CABVIH010000027.1"/>
</dbReference>
<proteinExistence type="predicted"/>
<keyword evidence="1" id="KW-0732">Signal</keyword>
<dbReference type="InterPro" id="IPR025295">
    <property type="entry name" value="eCIS_core_dom"/>
</dbReference>
<dbReference type="EMBL" id="CABVIH010000027">
    <property type="protein sequence ID" value="VVP40646.1"/>
    <property type="molecule type" value="Genomic_DNA"/>
</dbReference>
<evidence type="ECO:0000313" key="4">
    <source>
        <dbReference type="Proteomes" id="UP000375525"/>
    </source>
</evidence>
<accession>A0A5E7NTF6</accession>
<evidence type="ECO:0000259" key="2">
    <source>
        <dbReference type="Pfam" id="PF13699"/>
    </source>
</evidence>
<organism evidence="3 4">
    <name type="scientific">Pseudomonas fluorescens</name>
    <dbReference type="NCBI Taxonomy" id="294"/>
    <lineage>
        <taxon>Bacteria</taxon>
        <taxon>Pseudomonadati</taxon>
        <taxon>Pseudomonadota</taxon>
        <taxon>Gammaproteobacteria</taxon>
        <taxon>Pseudomonadales</taxon>
        <taxon>Pseudomonadaceae</taxon>
        <taxon>Pseudomonas</taxon>
    </lineage>
</organism>
<dbReference type="Proteomes" id="UP000375525">
    <property type="component" value="Unassembled WGS sequence"/>
</dbReference>
<feature type="chain" id="PRO_5023115518" description="eCIS core domain-containing protein" evidence="1">
    <location>
        <begin position="23"/>
        <end position="208"/>
    </location>
</feature>
<sequence length="208" mass="23286" precursor="true">MPPITLRLVTLLVLCLTLEVSAQTNVCPTGEQQVCLDDCFCLPDMGQLLAPLPDGLYQYAAPALALWLTQARDEAAMAGLQPIPPHIREQLLRWYDPGVLDAVRYKVSDNGHFSAATAMLQNPDIGALTLIDIILFRDAETAEENIALWAHELKHVQQFQEWGAEGFALRYTQDFNVVEVPAYAIQVEVRQWVRAAERQQQCVSQHSC</sequence>